<evidence type="ECO:0000259" key="2">
    <source>
        <dbReference type="Pfam" id="PF04155"/>
    </source>
</evidence>
<name>A0A1S0U7D5_LOALO</name>
<dbReference type="AlphaFoldDB" id="A0A1S0U7D5"/>
<dbReference type="RefSeq" id="XP_003137669.2">
    <property type="nucleotide sequence ID" value="XM_003137621.2"/>
</dbReference>
<dbReference type="InterPro" id="IPR007284">
    <property type="entry name" value="Ground-like_dom"/>
</dbReference>
<dbReference type="PRINTS" id="PR01217">
    <property type="entry name" value="PRICHEXTENSN"/>
</dbReference>
<dbReference type="CTD" id="9939465"/>
<feature type="chain" id="PRO_5013023634" description="Ground-like domain-containing protein" evidence="1">
    <location>
        <begin position="16"/>
        <end position="268"/>
    </location>
</feature>
<gene>
    <name evidence="3" type="ORF">LOAG_02083</name>
</gene>
<dbReference type="Pfam" id="PF04155">
    <property type="entry name" value="Ground-like"/>
    <property type="match status" value="1"/>
</dbReference>
<feature type="domain" description="Ground-like" evidence="2">
    <location>
        <begin position="192"/>
        <end position="262"/>
    </location>
</feature>
<dbReference type="KEGG" id="loa:LOAG_02083"/>
<protein>
    <recommendedName>
        <fullName evidence="2">Ground-like domain-containing protein</fullName>
    </recommendedName>
</protein>
<dbReference type="OMA" id="RCKPCIP"/>
<accession>A0A1S0U7D5</accession>
<feature type="signal peptide" evidence="1">
    <location>
        <begin position="1"/>
        <end position="15"/>
    </location>
</feature>
<evidence type="ECO:0000256" key="1">
    <source>
        <dbReference type="SAM" id="SignalP"/>
    </source>
</evidence>
<dbReference type="EMBL" id="JH712066">
    <property type="protein sequence ID" value="EFO26408.2"/>
    <property type="molecule type" value="Genomic_DNA"/>
</dbReference>
<dbReference type="GeneID" id="9939465"/>
<dbReference type="OrthoDB" id="5858182at2759"/>
<reference evidence="3" key="1">
    <citation type="submission" date="2012-04" db="EMBL/GenBank/DDBJ databases">
        <title>The Genome Sequence of Loa loa.</title>
        <authorList>
            <consortium name="The Broad Institute Genome Sequencing Platform"/>
            <consortium name="Broad Institute Genome Sequencing Center for Infectious Disease"/>
            <person name="Nutman T.B."/>
            <person name="Fink D.L."/>
            <person name="Russ C."/>
            <person name="Young S."/>
            <person name="Zeng Q."/>
            <person name="Gargeya S."/>
            <person name="Alvarado L."/>
            <person name="Berlin A."/>
            <person name="Chapman S.B."/>
            <person name="Chen Z."/>
            <person name="Freedman E."/>
            <person name="Gellesch M."/>
            <person name="Goldberg J."/>
            <person name="Griggs A."/>
            <person name="Gujja S."/>
            <person name="Heilman E.R."/>
            <person name="Heiman D."/>
            <person name="Howarth C."/>
            <person name="Mehta T."/>
            <person name="Neiman D."/>
            <person name="Pearson M."/>
            <person name="Roberts A."/>
            <person name="Saif S."/>
            <person name="Shea T."/>
            <person name="Shenoy N."/>
            <person name="Sisk P."/>
            <person name="Stolte C."/>
            <person name="Sykes S."/>
            <person name="White J."/>
            <person name="Yandava C."/>
            <person name="Haas B."/>
            <person name="Henn M.R."/>
            <person name="Nusbaum C."/>
            <person name="Birren B."/>
        </authorList>
    </citation>
    <scope>NUCLEOTIDE SEQUENCE [LARGE SCALE GENOMIC DNA]</scope>
</reference>
<sequence length="268" mass="28834">MLIIIFIQLWDTCDTFGCCPIAIPCMAHRCKPCIPIPCPPPLPPPTCPPPLPPCPPLPVCPPLPPPVICPPLPPPCPPPTICPPPPPPVICPPPPPPCPPPPICPPPIICPRPIICPPPSLPPPPPPPPPPCPSPSLVPICPVPAPKMIPTYAVPVINDCCCTCITPCVNSQMRIHGAKIFSASLAVDLEHDSKCNNPVLQSIMEENMADDATIAKRAIQREAEKKLFKKFNVICSEDDFSYIAYTDTFCQHSNDDITCYAFSPLLEI</sequence>
<dbReference type="InParanoid" id="A0A1S0U7D5"/>
<evidence type="ECO:0000313" key="3">
    <source>
        <dbReference type="EMBL" id="EFO26408.2"/>
    </source>
</evidence>
<keyword evidence="1" id="KW-0732">Signal</keyword>
<organism evidence="3">
    <name type="scientific">Loa loa</name>
    <name type="common">Eye worm</name>
    <name type="synonym">Filaria loa</name>
    <dbReference type="NCBI Taxonomy" id="7209"/>
    <lineage>
        <taxon>Eukaryota</taxon>
        <taxon>Metazoa</taxon>
        <taxon>Ecdysozoa</taxon>
        <taxon>Nematoda</taxon>
        <taxon>Chromadorea</taxon>
        <taxon>Rhabditida</taxon>
        <taxon>Spirurina</taxon>
        <taxon>Spiruromorpha</taxon>
        <taxon>Filarioidea</taxon>
        <taxon>Onchocercidae</taxon>
        <taxon>Loa</taxon>
    </lineage>
</organism>
<proteinExistence type="predicted"/>